<accession>A0A2V2N0G8</accession>
<dbReference type="EMBL" id="QGMY01000002">
    <property type="protein sequence ID" value="PWR73854.1"/>
    <property type="molecule type" value="Genomic_DNA"/>
</dbReference>
<evidence type="ECO:0000313" key="1">
    <source>
        <dbReference type="EMBL" id="PWR73854.1"/>
    </source>
</evidence>
<proteinExistence type="predicted"/>
<evidence type="ECO:0000313" key="2">
    <source>
        <dbReference type="Proteomes" id="UP000245657"/>
    </source>
</evidence>
<protein>
    <submittedName>
        <fullName evidence="1">Uncharacterized protein</fullName>
    </submittedName>
</protein>
<keyword evidence="2" id="KW-1185">Reference proteome</keyword>
<gene>
    <name evidence="1" type="ORF">DK846_01405</name>
</gene>
<organism evidence="1 2">
    <name type="scientific">Methanospirillum lacunae</name>
    <dbReference type="NCBI Taxonomy" id="668570"/>
    <lineage>
        <taxon>Archaea</taxon>
        <taxon>Methanobacteriati</taxon>
        <taxon>Methanobacteriota</taxon>
        <taxon>Stenosarchaea group</taxon>
        <taxon>Methanomicrobia</taxon>
        <taxon>Methanomicrobiales</taxon>
        <taxon>Methanospirillaceae</taxon>
        <taxon>Methanospirillum</taxon>
    </lineage>
</organism>
<dbReference type="GeneID" id="97549185"/>
<dbReference type="AlphaFoldDB" id="A0A2V2N0G8"/>
<reference evidence="1 2" key="1">
    <citation type="submission" date="2018-05" db="EMBL/GenBank/DDBJ databases">
        <title>Draft genome of Methanospirillum lacunae Ki8-1.</title>
        <authorList>
            <person name="Dueholm M.S."/>
            <person name="Nielsen P.H."/>
            <person name="Bakmann L.F."/>
            <person name="Otzen D.E."/>
        </authorList>
    </citation>
    <scope>NUCLEOTIDE SEQUENCE [LARGE SCALE GENOMIC DNA]</scope>
    <source>
        <strain evidence="1 2">Ki8-1</strain>
    </source>
</reference>
<dbReference type="Proteomes" id="UP000245657">
    <property type="component" value="Unassembled WGS sequence"/>
</dbReference>
<comment type="caution">
    <text evidence="1">The sequence shown here is derived from an EMBL/GenBank/DDBJ whole genome shotgun (WGS) entry which is preliminary data.</text>
</comment>
<name>A0A2V2N0G8_9EURY</name>
<dbReference type="RefSeq" id="WP_109967134.1">
    <property type="nucleotide sequence ID" value="NZ_CP176093.1"/>
</dbReference>
<sequence length="184" mass="19503">MNWKFILSGGIFLVLAAFVGADYVSTSISTDGTMMIASSGNNDNGSFSSRVMAVDQSQLSRSITGDEEFQTDLIVRGNGPIIASDYANSRTRPTVLDEVACTFLTESRVQAAQVSDLYTTGMLQNGSYEISRVVGSGLTGGTVVNGSGMLGFGSQSEGNDTLRTRGFVSGNMSVRDFVRYGGRL</sequence>